<keyword evidence="2 8" id="KW-0489">Methyltransferase</keyword>
<dbReference type="Proteomes" id="UP000248745">
    <property type="component" value="Unassembled WGS sequence"/>
</dbReference>
<accession>A0A2W2AE41</accession>
<proteinExistence type="predicted"/>
<evidence type="ECO:0000256" key="2">
    <source>
        <dbReference type="ARBA" id="ARBA00022603"/>
    </source>
</evidence>
<dbReference type="EC" id="2.1.1.297" evidence="1"/>
<keyword evidence="9" id="KW-1185">Reference proteome</keyword>
<dbReference type="RefSeq" id="WP_110998277.1">
    <property type="nucleotide sequence ID" value="NZ_QKTW01000011.1"/>
</dbReference>
<dbReference type="PANTHER" id="PTHR18895:SF74">
    <property type="entry name" value="MTRF1L RELEASE FACTOR GLUTAMINE METHYLTRANSFERASE"/>
    <property type="match status" value="1"/>
</dbReference>
<gene>
    <name evidence="8" type="primary">prmC</name>
    <name evidence="8" type="ORF">DN068_07445</name>
</gene>
<dbReference type="AlphaFoldDB" id="A0A2W2AE41"/>
<dbReference type="PANTHER" id="PTHR18895">
    <property type="entry name" value="HEMK METHYLTRANSFERASE"/>
    <property type="match status" value="1"/>
</dbReference>
<evidence type="ECO:0000256" key="3">
    <source>
        <dbReference type="ARBA" id="ARBA00022679"/>
    </source>
</evidence>
<evidence type="ECO:0000256" key="5">
    <source>
        <dbReference type="ARBA" id="ARBA00048391"/>
    </source>
</evidence>
<dbReference type="InterPro" id="IPR050320">
    <property type="entry name" value="N5-glutamine_MTase"/>
</dbReference>
<dbReference type="NCBIfam" id="TIGR00536">
    <property type="entry name" value="hemK_fam"/>
    <property type="match status" value="1"/>
</dbReference>
<dbReference type="Pfam" id="PF17827">
    <property type="entry name" value="PrmC_N"/>
    <property type="match status" value="1"/>
</dbReference>
<dbReference type="CDD" id="cd02440">
    <property type="entry name" value="AdoMet_MTases"/>
    <property type="match status" value="1"/>
</dbReference>
<dbReference type="InterPro" id="IPR004556">
    <property type="entry name" value="HemK-like"/>
</dbReference>
<evidence type="ECO:0000313" key="8">
    <source>
        <dbReference type="EMBL" id="PZF73551.1"/>
    </source>
</evidence>
<dbReference type="GO" id="GO:0032259">
    <property type="term" value="P:methylation"/>
    <property type="evidence" value="ECO:0007669"/>
    <property type="project" value="UniProtKB-KW"/>
</dbReference>
<sequence length="290" mass="32760">MTINEAFYSLKQDLQAIYDAQEAAAIAHEVLFTLTGLEKMERLAKKDTPLTSEQRTKFEDVAAALKKGEPMQYALGEAWFMGRSFYVNNAVLIPRPETEELVDWIIKDQKNKTDNISVLDIGTGSGCIPISLQLALRDADVSSMDVSADALSVAKRNATTLGAGVHFYENNFLNTDTWNGFPKYDIIVSNPPYIPESDKETMHSNVKDHEPSLALFVPNDDALLFYRNIADFGRTHLTENGIVYCELHLEYAQATQQLFEEKGYKNVEIRKDMHGNWRMLRAEYLSLCSS</sequence>
<dbReference type="SUPFAM" id="SSF53335">
    <property type="entry name" value="S-adenosyl-L-methionine-dependent methyltransferases"/>
    <property type="match status" value="1"/>
</dbReference>
<dbReference type="GO" id="GO:0102559">
    <property type="term" value="F:peptide chain release factor N(5)-glutamine methyltransferase activity"/>
    <property type="evidence" value="ECO:0007669"/>
    <property type="project" value="UniProtKB-EC"/>
</dbReference>
<dbReference type="NCBIfam" id="TIGR03534">
    <property type="entry name" value="RF_mod_PrmC"/>
    <property type="match status" value="1"/>
</dbReference>
<dbReference type="Gene3D" id="1.10.8.10">
    <property type="entry name" value="DNA helicase RuvA subunit, C-terminal domain"/>
    <property type="match status" value="1"/>
</dbReference>
<evidence type="ECO:0000256" key="1">
    <source>
        <dbReference type="ARBA" id="ARBA00012771"/>
    </source>
</evidence>
<dbReference type="OrthoDB" id="9800643at2"/>
<evidence type="ECO:0000256" key="4">
    <source>
        <dbReference type="ARBA" id="ARBA00022691"/>
    </source>
</evidence>
<dbReference type="InterPro" id="IPR002052">
    <property type="entry name" value="DNA_methylase_N6_adenine_CS"/>
</dbReference>
<dbReference type="InterPro" id="IPR019874">
    <property type="entry name" value="RF_methyltr_PrmC"/>
</dbReference>
<feature type="domain" description="Release factor glutamine methyltransferase N-terminal" evidence="7">
    <location>
        <begin position="12"/>
        <end position="76"/>
    </location>
</feature>
<dbReference type="InterPro" id="IPR040758">
    <property type="entry name" value="PrmC_N"/>
</dbReference>
<protein>
    <recommendedName>
        <fullName evidence="1">peptide chain release factor N(5)-glutamine methyltransferase</fullName>
        <ecNumber evidence="1">2.1.1.297</ecNumber>
    </recommendedName>
</protein>
<dbReference type="PROSITE" id="PS00092">
    <property type="entry name" value="N6_MTASE"/>
    <property type="match status" value="1"/>
</dbReference>
<comment type="caution">
    <text evidence="8">The sequence shown here is derived from an EMBL/GenBank/DDBJ whole genome shotgun (WGS) entry which is preliminary data.</text>
</comment>
<keyword evidence="4" id="KW-0949">S-adenosyl-L-methionine</keyword>
<comment type="catalytic activity">
    <reaction evidence="5">
        <text>L-glutaminyl-[peptide chain release factor] + S-adenosyl-L-methionine = N(5)-methyl-L-glutaminyl-[peptide chain release factor] + S-adenosyl-L-homocysteine + H(+)</text>
        <dbReference type="Rhea" id="RHEA:42896"/>
        <dbReference type="Rhea" id="RHEA-COMP:10271"/>
        <dbReference type="Rhea" id="RHEA-COMP:10272"/>
        <dbReference type="ChEBI" id="CHEBI:15378"/>
        <dbReference type="ChEBI" id="CHEBI:30011"/>
        <dbReference type="ChEBI" id="CHEBI:57856"/>
        <dbReference type="ChEBI" id="CHEBI:59789"/>
        <dbReference type="ChEBI" id="CHEBI:61891"/>
        <dbReference type="EC" id="2.1.1.297"/>
    </reaction>
</comment>
<dbReference type="Pfam" id="PF05175">
    <property type="entry name" value="MTS"/>
    <property type="match status" value="1"/>
</dbReference>
<organism evidence="8 9">
    <name type="scientific">Taibaiella soli</name>
    <dbReference type="NCBI Taxonomy" id="1649169"/>
    <lineage>
        <taxon>Bacteria</taxon>
        <taxon>Pseudomonadati</taxon>
        <taxon>Bacteroidota</taxon>
        <taxon>Chitinophagia</taxon>
        <taxon>Chitinophagales</taxon>
        <taxon>Chitinophagaceae</taxon>
        <taxon>Taibaiella</taxon>
    </lineage>
</organism>
<evidence type="ECO:0000313" key="9">
    <source>
        <dbReference type="Proteomes" id="UP000248745"/>
    </source>
</evidence>
<name>A0A2W2AE41_9BACT</name>
<dbReference type="InterPro" id="IPR007848">
    <property type="entry name" value="Small_mtfrase_dom"/>
</dbReference>
<feature type="domain" description="Methyltransferase small" evidence="6">
    <location>
        <begin position="114"/>
        <end position="198"/>
    </location>
</feature>
<evidence type="ECO:0000259" key="7">
    <source>
        <dbReference type="Pfam" id="PF17827"/>
    </source>
</evidence>
<reference evidence="8 9" key="1">
    <citation type="submission" date="2018-06" db="EMBL/GenBank/DDBJ databases">
        <title>Mucibacter soli gen. nov., sp. nov., a new member of the family Chitinophagaceae producing mucin.</title>
        <authorList>
            <person name="Kim M.-K."/>
            <person name="Park S."/>
            <person name="Kim T.-S."/>
            <person name="Joung Y."/>
            <person name="Han J.-H."/>
            <person name="Kim S.B."/>
        </authorList>
    </citation>
    <scope>NUCLEOTIDE SEQUENCE [LARGE SCALE GENOMIC DNA]</scope>
    <source>
        <strain evidence="8 9">R1-15</strain>
    </source>
</reference>
<dbReference type="GO" id="GO:0003676">
    <property type="term" value="F:nucleic acid binding"/>
    <property type="evidence" value="ECO:0007669"/>
    <property type="project" value="InterPro"/>
</dbReference>
<dbReference type="InterPro" id="IPR029063">
    <property type="entry name" value="SAM-dependent_MTases_sf"/>
</dbReference>
<keyword evidence="3 8" id="KW-0808">Transferase</keyword>
<dbReference type="EMBL" id="QKTW01000011">
    <property type="protein sequence ID" value="PZF73551.1"/>
    <property type="molecule type" value="Genomic_DNA"/>
</dbReference>
<dbReference type="Gene3D" id="3.40.50.150">
    <property type="entry name" value="Vaccinia Virus protein VP39"/>
    <property type="match status" value="1"/>
</dbReference>
<evidence type="ECO:0000259" key="6">
    <source>
        <dbReference type="Pfam" id="PF05175"/>
    </source>
</evidence>